<evidence type="ECO:0000256" key="5">
    <source>
        <dbReference type="SAM" id="Phobius"/>
    </source>
</evidence>
<evidence type="ECO:0000313" key="8">
    <source>
        <dbReference type="Proteomes" id="UP001159641"/>
    </source>
</evidence>
<keyword evidence="3 5" id="KW-1133">Transmembrane helix</keyword>
<accession>A0AB34H7F0</accession>
<evidence type="ECO:0000256" key="2">
    <source>
        <dbReference type="ARBA" id="ARBA00022692"/>
    </source>
</evidence>
<keyword evidence="2 5" id="KW-0812">Transmembrane</keyword>
<gene>
    <name evidence="7" type="ORF">J1605_022929</name>
</gene>
<dbReference type="Gene3D" id="1.20.1070.10">
    <property type="entry name" value="Rhodopsin 7-helix transmembrane proteins"/>
    <property type="match status" value="1"/>
</dbReference>
<dbReference type="GO" id="GO:0016020">
    <property type="term" value="C:membrane"/>
    <property type="evidence" value="ECO:0007669"/>
    <property type="project" value="UniProtKB-SubCell"/>
</dbReference>
<comment type="caution">
    <text evidence="7">The sequence shown here is derived from an EMBL/GenBank/DDBJ whole genome shotgun (WGS) entry which is preliminary data.</text>
</comment>
<sequence length="133" mass="15014">MHSEVKQTKTLEFGAEKVYGKAMQGDGWLMPYKAPELPEGFRQSIFKSQITIKGIRSFQIPGTSSVVQRKWKALQPLSQPRGPGQQTKSRISAVAAEIKQIRARRKTARMLMVVLLVFAICYLPISILNVLKR</sequence>
<dbReference type="GO" id="GO:0007631">
    <property type="term" value="P:feeding behavior"/>
    <property type="evidence" value="ECO:0007669"/>
    <property type="project" value="InterPro"/>
</dbReference>
<name>A0AB34H7F0_ESCRO</name>
<dbReference type="PRINTS" id="PR01064">
    <property type="entry name" value="OREXINR"/>
</dbReference>
<dbReference type="InterPro" id="IPR017452">
    <property type="entry name" value="GPCR_Rhodpsn_7TM"/>
</dbReference>
<dbReference type="EMBL" id="JAIQCJ010001784">
    <property type="protein sequence ID" value="KAJ8787614.1"/>
    <property type="molecule type" value="Genomic_DNA"/>
</dbReference>
<evidence type="ECO:0000256" key="1">
    <source>
        <dbReference type="ARBA" id="ARBA00004370"/>
    </source>
</evidence>
<feature type="transmembrane region" description="Helical" evidence="5">
    <location>
        <begin position="110"/>
        <end position="131"/>
    </location>
</feature>
<dbReference type="SUPFAM" id="SSF81321">
    <property type="entry name" value="Family A G protein-coupled receptor-like"/>
    <property type="match status" value="1"/>
</dbReference>
<evidence type="ECO:0000256" key="3">
    <source>
        <dbReference type="ARBA" id="ARBA00022989"/>
    </source>
</evidence>
<proteinExistence type="predicted"/>
<keyword evidence="8" id="KW-1185">Reference proteome</keyword>
<protein>
    <recommendedName>
        <fullName evidence="6">G-protein coupled receptors family 1 profile domain-containing protein</fullName>
    </recommendedName>
</protein>
<reference evidence="7 8" key="1">
    <citation type="submission" date="2022-11" db="EMBL/GenBank/DDBJ databases">
        <title>Whole genome sequence of Eschrichtius robustus ER-17-0199.</title>
        <authorList>
            <person name="Bruniche-Olsen A."/>
            <person name="Black A.N."/>
            <person name="Fields C.J."/>
            <person name="Walden K."/>
            <person name="Dewoody J.A."/>
        </authorList>
    </citation>
    <scope>NUCLEOTIDE SEQUENCE [LARGE SCALE GENOMIC DNA]</scope>
    <source>
        <strain evidence="7">ER-17-0199</strain>
        <tissue evidence="7">Blubber</tissue>
    </source>
</reference>
<dbReference type="GO" id="GO:0016499">
    <property type="term" value="F:orexin receptor activity"/>
    <property type="evidence" value="ECO:0007669"/>
    <property type="project" value="InterPro"/>
</dbReference>
<dbReference type="AlphaFoldDB" id="A0AB34H7F0"/>
<evidence type="ECO:0000256" key="4">
    <source>
        <dbReference type="ARBA" id="ARBA00023136"/>
    </source>
</evidence>
<organism evidence="7 8">
    <name type="scientific">Eschrichtius robustus</name>
    <name type="common">California gray whale</name>
    <name type="synonym">Eschrichtius gibbosus</name>
    <dbReference type="NCBI Taxonomy" id="9764"/>
    <lineage>
        <taxon>Eukaryota</taxon>
        <taxon>Metazoa</taxon>
        <taxon>Chordata</taxon>
        <taxon>Craniata</taxon>
        <taxon>Vertebrata</taxon>
        <taxon>Euteleostomi</taxon>
        <taxon>Mammalia</taxon>
        <taxon>Eutheria</taxon>
        <taxon>Laurasiatheria</taxon>
        <taxon>Artiodactyla</taxon>
        <taxon>Whippomorpha</taxon>
        <taxon>Cetacea</taxon>
        <taxon>Mysticeti</taxon>
        <taxon>Eschrichtiidae</taxon>
        <taxon>Eschrichtius</taxon>
    </lineage>
</organism>
<evidence type="ECO:0000259" key="6">
    <source>
        <dbReference type="PROSITE" id="PS50262"/>
    </source>
</evidence>
<dbReference type="PROSITE" id="PS50262">
    <property type="entry name" value="G_PROTEIN_RECEP_F1_2"/>
    <property type="match status" value="1"/>
</dbReference>
<keyword evidence="4 5" id="KW-0472">Membrane</keyword>
<dbReference type="InterPro" id="IPR000204">
    <property type="entry name" value="Orexin_rcpt"/>
</dbReference>
<comment type="subcellular location">
    <subcellularLocation>
        <location evidence="1">Membrane</location>
    </subcellularLocation>
</comment>
<feature type="domain" description="G-protein coupled receptors family 1 profile" evidence="6">
    <location>
        <begin position="102"/>
        <end position="133"/>
    </location>
</feature>
<evidence type="ECO:0000313" key="7">
    <source>
        <dbReference type="EMBL" id="KAJ8787614.1"/>
    </source>
</evidence>
<dbReference type="Proteomes" id="UP001159641">
    <property type="component" value="Unassembled WGS sequence"/>
</dbReference>